<sequence>MEDKLSREERKRNRACSSKRHEDSRPMTTSDATISARLSYALPGRASEQASFPWCSTDSIFSSEPQFPQSLDQQPRKPEPSTCESTPSRLGSAAPVSGQTAISLRLS</sequence>
<feature type="compositionally biased region" description="Basic and acidic residues" evidence="1">
    <location>
        <begin position="1"/>
        <end position="11"/>
    </location>
</feature>
<evidence type="ECO:0000313" key="2">
    <source>
        <dbReference type="EMBL" id="KAL3316498.1"/>
    </source>
</evidence>
<feature type="compositionally biased region" description="Polar residues" evidence="1">
    <location>
        <begin position="61"/>
        <end position="73"/>
    </location>
</feature>
<dbReference type="EMBL" id="JBJKFK010000531">
    <property type="protein sequence ID" value="KAL3316498.1"/>
    <property type="molecule type" value="Genomic_DNA"/>
</dbReference>
<organism evidence="2 3">
    <name type="scientific">Cichlidogyrus casuarinus</name>
    <dbReference type="NCBI Taxonomy" id="1844966"/>
    <lineage>
        <taxon>Eukaryota</taxon>
        <taxon>Metazoa</taxon>
        <taxon>Spiralia</taxon>
        <taxon>Lophotrochozoa</taxon>
        <taxon>Platyhelminthes</taxon>
        <taxon>Monogenea</taxon>
        <taxon>Monopisthocotylea</taxon>
        <taxon>Dactylogyridea</taxon>
        <taxon>Ancyrocephalidae</taxon>
        <taxon>Cichlidogyrus</taxon>
    </lineage>
</organism>
<name>A0ABD2QAR0_9PLAT</name>
<evidence type="ECO:0000256" key="1">
    <source>
        <dbReference type="SAM" id="MobiDB-lite"/>
    </source>
</evidence>
<feature type="region of interest" description="Disordered" evidence="1">
    <location>
        <begin position="1"/>
        <end position="32"/>
    </location>
</feature>
<comment type="caution">
    <text evidence="2">The sequence shown here is derived from an EMBL/GenBank/DDBJ whole genome shotgun (WGS) entry which is preliminary data.</text>
</comment>
<feature type="compositionally biased region" description="Polar residues" evidence="1">
    <location>
        <begin position="97"/>
        <end position="107"/>
    </location>
</feature>
<reference evidence="2 3" key="1">
    <citation type="submission" date="2024-11" db="EMBL/GenBank/DDBJ databases">
        <title>Adaptive evolution of stress response genes in parasites aligns with host niche diversity.</title>
        <authorList>
            <person name="Hahn C."/>
            <person name="Resl P."/>
        </authorList>
    </citation>
    <scope>NUCLEOTIDE SEQUENCE [LARGE SCALE GENOMIC DNA]</scope>
    <source>
        <strain evidence="2">EGGRZ-B1_66</strain>
        <tissue evidence="2">Body</tissue>
    </source>
</reference>
<dbReference type="Proteomes" id="UP001626550">
    <property type="component" value="Unassembled WGS sequence"/>
</dbReference>
<accession>A0ABD2QAR0</accession>
<proteinExistence type="predicted"/>
<evidence type="ECO:0000313" key="3">
    <source>
        <dbReference type="Proteomes" id="UP001626550"/>
    </source>
</evidence>
<protein>
    <submittedName>
        <fullName evidence="2">Uncharacterized protein</fullName>
    </submittedName>
</protein>
<feature type="region of interest" description="Disordered" evidence="1">
    <location>
        <begin position="61"/>
        <end position="107"/>
    </location>
</feature>
<dbReference type="AlphaFoldDB" id="A0ABD2QAR0"/>
<gene>
    <name evidence="2" type="ORF">Ciccas_004857</name>
</gene>
<keyword evidence="3" id="KW-1185">Reference proteome</keyword>